<protein>
    <recommendedName>
        <fullName evidence="4 10">Tubulin-specific chaperone A</fullName>
    </recommendedName>
</protein>
<evidence type="ECO:0000256" key="9">
    <source>
        <dbReference type="ARBA" id="ARBA00026055"/>
    </source>
</evidence>
<comment type="function">
    <text evidence="1">Tubulin-folding protein; involved in the early step of the tubulin folding pathway.</text>
</comment>
<dbReference type="GO" id="GO:0048487">
    <property type="term" value="F:beta-tubulin binding"/>
    <property type="evidence" value="ECO:0007669"/>
    <property type="project" value="InterPro"/>
</dbReference>
<sequence length="110" mass="12747">MADQRLKQIKIKTGVVKRLAKEKVYYEKEVGKEEERYEKLKREGGDDHVLRKQTEVINESKVMIPDTRNRLVKASEDLRNVLDTESDLNEANEYKEALKVLEEADSVLAA</sequence>
<dbReference type="Proteomes" id="UP000828390">
    <property type="component" value="Unassembled WGS sequence"/>
</dbReference>
<organism evidence="11 12">
    <name type="scientific">Dreissena polymorpha</name>
    <name type="common">Zebra mussel</name>
    <name type="synonym">Mytilus polymorpha</name>
    <dbReference type="NCBI Taxonomy" id="45954"/>
    <lineage>
        <taxon>Eukaryota</taxon>
        <taxon>Metazoa</taxon>
        <taxon>Spiralia</taxon>
        <taxon>Lophotrochozoa</taxon>
        <taxon>Mollusca</taxon>
        <taxon>Bivalvia</taxon>
        <taxon>Autobranchia</taxon>
        <taxon>Heteroconchia</taxon>
        <taxon>Euheterodonta</taxon>
        <taxon>Imparidentia</taxon>
        <taxon>Neoheterodontei</taxon>
        <taxon>Myida</taxon>
        <taxon>Dreissenoidea</taxon>
        <taxon>Dreissenidae</taxon>
        <taxon>Dreissena</taxon>
    </lineage>
</organism>
<keyword evidence="5 10" id="KW-0963">Cytoplasm</keyword>
<keyword evidence="7 10" id="KW-0143">Chaperone</keyword>
<comment type="subunit">
    <text evidence="9 10">Supercomplex made of cofactors A to E. Cofactors A and D function by capturing and stabilizing tubulin in a quasi-native conformation. Cofactor E binds to the cofactor D-tubulin complex; interaction with cofactor C then causes the release of tubulin polypeptides that are committed to the native state.</text>
</comment>
<reference evidence="11" key="2">
    <citation type="submission" date="2020-11" db="EMBL/GenBank/DDBJ databases">
        <authorList>
            <person name="McCartney M.A."/>
            <person name="Auch B."/>
            <person name="Kono T."/>
            <person name="Mallez S."/>
            <person name="Becker A."/>
            <person name="Gohl D.M."/>
            <person name="Silverstein K.A.T."/>
            <person name="Koren S."/>
            <person name="Bechman K.B."/>
            <person name="Herman A."/>
            <person name="Abrahante J.E."/>
            <person name="Garbe J."/>
        </authorList>
    </citation>
    <scope>NUCLEOTIDE SEQUENCE</scope>
    <source>
        <strain evidence="11">Duluth1</strain>
        <tissue evidence="11">Whole animal</tissue>
    </source>
</reference>
<keyword evidence="8 10" id="KW-0206">Cytoskeleton</keyword>
<dbReference type="GO" id="GO:0005874">
    <property type="term" value="C:microtubule"/>
    <property type="evidence" value="ECO:0007669"/>
    <property type="project" value="UniProtKB-KW"/>
</dbReference>
<evidence type="ECO:0000256" key="10">
    <source>
        <dbReference type="RuleBase" id="RU364030"/>
    </source>
</evidence>
<dbReference type="GO" id="GO:0007021">
    <property type="term" value="P:tubulin complex assembly"/>
    <property type="evidence" value="ECO:0007669"/>
    <property type="project" value="UniProtKB-UniRule"/>
</dbReference>
<evidence type="ECO:0000256" key="3">
    <source>
        <dbReference type="ARBA" id="ARBA00006806"/>
    </source>
</evidence>
<keyword evidence="12" id="KW-1185">Reference proteome</keyword>
<evidence type="ECO:0000256" key="1">
    <source>
        <dbReference type="ARBA" id="ARBA00003046"/>
    </source>
</evidence>
<comment type="subcellular location">
    <subcellularLocation>
        <location evidence="2 10">Cytoplasm</location>
        <location evidence="2 10">Cytoskeleton</location>
    </subcellularLocation>
</comment>
<evidence type="ECO:0000256" key="6">
    <source>
        <dbReference type="ARBA" id="ARBA00022701"/>
    </source>
</evidence>
<accession>A0A9D4QQB4</accession>
<dbReference type="OrthoDB" id="296187at2759"/>
<dbReference type="InterPro" id="IPR004226">
    <property type="entry name" value="TBCA"/>
</dbReference>
<keyword evidence="6 10" id="KW-0493">Microtubule</keyword>
<dbReference type="Gene3D" id="1.20.58.90">
    <property type="match status" value="1"/>
</dbReference>
<evidence type="ECO:0000256" key="7">
    <source>
        <dbReference type="ARBA" id="ARBA00023186"/>
    </source>
</evidence>
<dbReference type="PANTHER" id="PTHR21500">
    <property type="entry name" value="TUBULIN-SPECIFIC CHAPERONE A"/>
    <property type="match status" value="1"/>
</dbReference>
<evidence type="ECO:0000256" key="5">
    <source>
        <dbReference type="ARBA" id="ARBA00022490"/>
    </source>
</evidence>
<reference evidence="11" key="1">
    <citation type="journal article" date="2019" name="bioRxiv">
        <title>The Genome of the Zebra Mussel, Dreissena polymorpha: A Resource for Invasive Species Research.</title>
        <authorList>
            <person name="McCartney M.A."/>
            <person name="Auch B."/>
            <person name="Kono T."/>
            <person name="Mallez S."/>
            <person name="Zhang Y."/>
            <person name="Obille A."/>
            <person name="Becker A."/>
            <person name="Abrahante J.E."/>
            <person name="Garbe J."/>
            <person name="Badalamenti J.P."/>
            <person name="Herman A."/>
            <person name="Mangelson H."/>
            <person name="Liachko I."/>
            <person name="Sullivan S."/>
            <person name="Sone E.D."/>
            <person name="Koren S."/>
            <person name="Silverstein K.A.T."/>
            <person name="Beckman K.B."/>
            <person name="Gohl D.M."/>
        </authorList>
    </citation>
    <scope>NUCLEOTIDE SEQUENCE</scope>
    <source>
        <strain evidence="11">Duluth1</strain>
        <tissue evidence="11">Whole animal</tissue>
    </source>
</reference>
<dbReference type="InterPro" id="IPR036126">
    <property type="entry name" value="TBCA_sf"/>
</dbReference>
<name>A0A9D4QQB4_DREPO</name>
<evidence type="ECO:0000313" key="11">
    <source>
        <dbReference type="EMBL" id="KAH3839474.1"/>
    </source>
</evidence>
<dbReference type="Pfam" id="PF02970">
    <property type="entry name" value="TBCA"/>
    <property type="match status" value="1"/>
</dbReference>
<evidence type="ECO:0000256" key="2">
    <source>
        <dbReference type="ARBA" id="ARBA00004245"/>
    </source>
</evidence>
<dbReference type="FunFam" id="1.20.58.90:FF:000010">
    <property type="entry name" value="Tubulin-specific chaperone A"/>
    <property type="match status" value="1"/>
</dbReference>
<dbReference type="GO" id="GO:0007023">
    <property type="term" value="P:post-chaperonin tubulin folding pathway"/>
    <property type="evidence" value="ECO:0007669"/>
    <property type="project" value="UniProtKB-UniRule"/>
</dbReference>
<gene>
    <name evidence="11" type="ORF">DPMN_112905</name>
</gene>
<dbReference type="EMBL" id="JAIWYP010000004">
    <property type="protein sequence ID" value="KAH3839474.1"/>
    <property type="molecule type" value="Genomic_DNA"/>
</dbReference>
<proteinExistence type="inferred from homology"/>
<comment type="similarity">
    <text evidence="3 10">Belongs to the TBCA family.</text>
</comment>
<dbReference type="PANTHER" id="PTHR21500:SF0">
    <property type="entry name" value="TUBULIN-SPECIFIC CHAPERONE A"/>
    <property type="match status" value="1"/>
</dbReference>
<evidence type="ECO:0000313" key="12">
    <source>
        <dbReference type="Proteomes" id="UP000828390"/>
    </source>
</evidence>
<dbReference type="GO" id="GO:0005829">
    <property type="term" value="C:cytosol"/>
    <property type="evidence" value="ECO:0007669"/>
    <property type="project" value="TreeGrafter"/>
</dbReference>
<comment type="caution">
    <text evidence="11">The sequence shown here is derived from an EMBL/GenBank/DDBJ whole genome shotgun (WGS) entry which is preliminary data.</text>
</comment>
<dbReference type="SUPFAM" id="SSF46988">
    <property type="entry name" value="Tubulin chaperone cofactor A"/>
    <property type="match status" value="1"/>
</dbReference>
<evidence type="ECO:0000256" key="4">
    <source>
        <dbReference type="ARBA" id="ARBA00015002"/>
    </source>
</evidence>
<evidence type="ECO:0000256" key="8">
    <source>
        <dbReference type="ARBA" id="ARBA00023212"/>
    </source>
</evidence>
<dbReference type="AlphaFoldDB" id="A0A9D4QQB4"/>